<dbReference type="InterPro" id="IPR038763">
    <property type="entry name" value="DHH_sf"/>
</dbReference>
<dbReference type="EMBL" id="NDWU01000009">
    <property type="protein sequence ID" value="PUA32066.1"/>
    <property type="molecule type" value="Genomic_DNA"/>
</dbReference>
<evidence type="ECO:0000313" key="2">
    <source>
        <dbReference type="EMBL" id="PUA32066.1"/>
    </source>
</evidence>
<dbReference type="Gene3D" id="3.90.1640.10">
    <property type="entry name" value="inorganic pyrophosphatase (n-terminal core)"/>
    <property type="match status" value="1"/>
</dbReference>
<dbReference type="SUPFAM" id="SSF64182">
    <property type="entry name" value="DHH phosphoesterases"/>
    <property type="match status" value="1"/>
</dbReference>
<comment type="caution">
    <text evidence="2">The sequence shown here is derived from an EMBL/GenBank/DDBJ whole genome shotgun (WGS) entry which is preliminary data.</text>
</comment>
<protein>
    <recommendedName>
        <fullName evidence="1">DDH domain-containing protein</fullName>
    </recommendedName>
</protein>
<accession>A0A2R7Y3E0</accession>
<evidence type="ECO:0000313" key="3">
    <source>
        <dbReference type="Proteomes" id="UP000244066"/>
    </source>
</evidence>
<gene>
    <name evidence="2" type="ORF">B9J98_04220</name>
</gene>
<dbReference type="PANTHER" id="PTHR47618:SF1">
    <property type="entry name" value="BIFUNCTIONAL OLIGORIBONUCLEASE AND PAP PHOSPHATASE NRNA"/>
    <property type="match status" value="1"/>
</dbReference>
<dbReference type="Proteomes" id="UP000244066">
    <property type="component" value="Unassembled WGS sequence"/>
</dbReference>
<name>A0A2R7Y3E0_9ARCH</name>
<evidence type="ECO:0000259" key="1">
    <source>
        <dbReference type="Pfam" id="PF01368"/>
    </source>
</evidence>
<dbReference type="InterPro" id="IPR051319">
    <property type="entry name" value="Oligoribo/pAp-PDE_c-di-AMP_PDE"/>
</dbReference>
<reference evidence="2 3" key="1">
    <citation type="submission" date="2017-04" db="EMBL/GenBank/DDBJ databases">
        <title>Draft Aigarchaeota genome from a New Zealand hot spring.</title>
        <authorList>
            <person name="Reysenbach A.-L."/>
            <person name="Donaho J.A."/>
            <person name="Gerhart J."/>
            <person name="Kelley J.F."/>
            <person name="Kouba K."/>
            <person name="Podar M."/>
            <person name="Stott M."/>
        </authorList>
    </citation>
    <scope>NUCLEOTIDE SEQUENCE [LARGE SCALE GENOMIC DNA]</scope>
    <source>
        <strain evidence="2">NZ13_MG1</strain>
    </source>
</reference>
<dbReference type="InterPro" id="IPR001667">
    <property type="entry name" value="DDH_dom"/>
</dbReference>
<sequence length="337" mass="35840">MRDRALAEGLCRFLSSMKGKRVAIVTHVGGDADAVGAAYVIKRILEEIVGCAGVSVHVPEELSAQVRAMAGYLKLEIESGAIGDVDAVVLVDIGSLEQAGEYLEEVMGANASVCVVDHHAPPKDGYPKGFMVFASESYRSVCELMVDVAEVMGVKLDRSEAEALFLGIYYDTARLSIADQEVMGKVCELVRLGVNPSRSIQSVEVPMDISERIARLKGAMRMSVYRIGEWLVATSKVSSFQAPVARALLSLGCHVSIVAGEYGDGAAVSMRSQQDFFSKTGINLGRDLAQVVGARLGGYGGGHSTAARAYCRSTPDRAIELCLSLLESLLGGKLSTV</sequence>
<dbReference type="PANTHER" id="PTHR47618">
    <property type="entry name" value="BIFUNCTIONAL OLIGORIBONUCLEASE AND PAP PHOSPHATASE NRNA"/>
    <property type="match status" value="1"/>
</dbReference>
<dbReference type="AlphaFoldDB" id="A0A2R7Y3E0"/>
<proteinExistence type="predicted"/>
<feature type="domain" description="DDH" evidence="1">
    <location>
        <begin position="21"/>
        <end position="168"/>
    </location>
</feature>
<dbReference type="Pfam" id="PF01368">
    <property type="entry name" value="DHH"/>
    <property type="match status" value="1"/>
</dbReference>
<organism evidence="2 3">
    <name type="scientific">Candidatus Terraquivivens tikiterensis</name>
    <dbReference type="NCBI Taxonomy" id="1980982"/>
    <lineage>
        <taxon>Archaea</taxon>
        <taxon>Nitrososphaerota</taxon>
        <taxon>Candidatus Wolframiiraptoraceae</taxon>
        <taxon>Candidatus Terraquivivens</taxon>
    </lineage>
</organism>